<dbReference type="GO" id="GO:0006829">
    <property type="term" value="P:zinc ion transport"/>
    <property type="evidence" value="ECO:0007669"/>
    <property type="project" value="InterPro"/>
</dbReference>
<evidence type="ECO:0000313" key="10">
    <source>
        <dbReference type="Proteomes" id="UP000578531"/>
    </source>
</evidence>
<dbReference type="PANTHER" id="PTHR16133:SF0">
    <property type="entry name" value="ZINC_IRON REGULATED TRANSPORTER-RELATED PROTEIN 102B, ISOFORM E"/>
    <property type="match status" value="1"/>
</dbReference>
<comment type="caution">
    <text evidence="9">The sequence shown here is derived from an EMBL/GenBank/DDBJ whole genome shotgun (WGS) entry which is preliminary data.</text>
</comment>
<dbReference type="InterPro" id="IPR045891">
    <property type="entry name" value="ZIP9"/>
</dbReference>
<evidence type="ECO:0000256" key="7">
    <source>
        <dbReference type="SAM" id="MobiDB-lite"/>
    </source>
</evidence>
<dbReference type="EMBL" id="JACCJC010000029">
    <property type="protein sequence ID" value="KAF6234682.1"/>
    <property type="molecule type" value="Genomic_DNA"/>
</dbReference>
<feature type="compositionally biased region" description="Polar residues" evidence="7">
    <location>
        <begin position="364"/>
        <end position="376"/>
    </location>
</feature>
<comment type="subcellular location">
    <subcellularLocation>
        <location evidence="1">Endomembrane system</location>
        <topology evidence="1">Multi-pass membrane protein</topology>
    </subcellularLocation>
    <subcellularLocation>
        <location evidence="2">Golgi apparatus membrane</location>
    </subcellularLocation>
</comment>
<evidence type="ECO:0000256" key="5">
    <source>
        <dbReference type="ARBA" id="ARBA00023034"/>
    </source>
</evidence>
<accession>A0A8H6FTW0</accession>
<keyword evidence="10" id="KW-1185">Reference proteome</keyword>
<dbReference type="Proteomes" id="UP000578531">
    <property type="component" value="Unassembled WGS sequence"/>
</dbReference>
<feature type="transmembrane region" description="Helical" evidence="8">
    <location>
        <begin position="268"/>
        <end position="290"/>
    </location>
</feature>
<evidence type="ECO:0000256" key="8">
    <source>
        <dbReference type="SAM" id="Phobius"/>
    </source>
</evidence>
<protein>
    <submittedName>
        <fullName evidence="9">Uncharacterized protein</fullName>
    </submittedName>
</protein>
<dbReference type="PANTHER" id="PTHR16133">
    <property type="entry name" value="SOLUTE CARRIER FAMILY 39 ZINC TRANSPORTER , MEMBER 9-RELATED"/>
    <property type="match status" value="1"/>
</dbReference>
<sequence length="415" mass="43867">MLDGLFMLLTLSTIMAIASFLAGSLPLSFTLSQSRLRLISTIGMGVLVGTALIVIIPEGVETLYSASDYSAEAHSRRNTMEHASVVQRDVEGLHTSNLRAISLEDETPDANPYNVLPGPVLPEDTKAQQDDPDAHSKNPPVTPTEPGKVGILEDDTSTISAPSLEKPGKTTESSQAKREPHAWIGLSLICGFILMYLLDTLPFLAPPTPQRPHSNIYSLSDLSTSPPPTPATPQRSMSTTLGLCIHAAADGIALGASSSSTSTTSLSLIIFVAIMVHKAPAAFGLTSVLLKQGLGKRAARAHLIIFSLAAPVGAVGTWVVVRTLGGGGNTEPALMKWWTGVLLLFSGGTFLYVAMHTMQEEDSQNAAQDESQSNGYLESGGRPSRRQKGGRNPRLVLAAVGGMLLPLITQIGHAH</sequence>
<feature type="transmembrane region" description="Helical" evidence="8">
    <location>
        <begin position="337"/>
        <end position="355"/>
    </location>
</feature>
<dbReference type="GO" id="GO:0046873">
    <property type="term" value="F:metal ion transmembrane transporter activity"/>
    <property type="evidence" value="ECO:0007669"/>
    <property type="project" value="InterPro"/>
</dbReference>
<feature type="transmembrane region" description="Helical" evidence="8">
    <location>
        <begin position="183"/>
        <end position="205"/>
    </location>
</feature>
<evidence type="ECO:0000256" key="2">
    <source>
        <dbReference type="ARBA" id="ARBA00004394"/>
    </source>
</evidence>
<evidence type="ECO:0000256" key="6">
    <source>
        <dbReference type="ARBA" id="ARBA00023136"/>
    </source>
</evidence>
<keyword evidence="4 8" id="KW-1133">Transmembrane helix</keyword>
<gene>
    <name evidence="9" type="ORF">HO173_007308</name>
</gene>
<feature type="region of interest" description="Disordered" evidence="7">
    <location>
        <begin position="215"/>
        <end position="236"/>
    </location>
</feature>
<dbReference type="GeneID" id="59288965"/>
<dbReference type="Pfam" id="PF02535">
    <property type="entry name" value="Zip"/>
    <property type="match status" value="1"/>
</dbReference>
<organism evidence="9 10">
    <name type="scientific">Letharia columbiana</name>
    <dbReference type="NCBI Taxonomy" id="112416"/>
    <lineage>
        <taxon>Eukaryota</taxon>
        <taxon>Fungi</taxon>
        <taxon>Dikarya</taxon>
        <taxon>Ascomycota</taxon>
        <taxon>Pezizomycotina</taxon>
        <taxon>Lecanoromycetes</taxon>
        <taxon>OSLEUM clade</taxon>
        <taxon>Lecanoromycetidae</taxon>
        <taxon>Lecanorales</taxon>
        <taxon>Lecanorineae</taxon>
        <taxon>Parmeliaceae</taxon>
        <taxon>Letharia</taxon>
    </lineage>
</organism>
<feature type="transmembrane region" description="Helical" evidence="8">
    <location>
        <begin position="302"/>
        <end position="325"/>
    </location>
</feature>
<evidence type="ECO:0000256" key="3">
    <source>
        <dbReference type="ARBA" id="ARBA00022692"/>
    </source>
</evidence>
<dbReference type="OrthoDB" id="19859at2759"/>
<name>A0A8H6FTW0_9LECA</name>
<reference evidence="9 10" key="1">
    <citation type="journal article" date="2020" name="Genomics">
        <title>Complete, high-quality genomes from long-read metagenomic sequencing of two wolf lichen thalli reveals enigmatic genome architecture.</title>
        <authorList>
            <person name="McKenzie S.K."/>
            <person name="Walston R.F."/>
            <person name="Allen J.L."/>
        </authorList>
    </citation>
    <scope>NUCLEOTIDE SEQUENCE [LARGE SCALE GENOMIC DNA]</scope>
    <source>
        <strain evidence="9">WasteWater2</strain>
    </source>
</reference>
<proteinExistence type="predicted"/>
<feature type="region of interest" description="Disordered" evidence="7">
    <location>
        <begin position="103"/>
        <end position="177"/>
    </location>
</feature>
<feature type="compositionally biased region" description="Basic and acidic residues" evidence="7">
    <location>
        <begin position="123"/>
        <end position="136"/>
    </location>
</feature>
<dbReference type="RefSeq" id="XP_037164073.1">
    <property type="nucleotide sequence ID" value="XM_037309212.1"/>
</dbReference>
<dbReference type="InterPro" id="IPR003689">
    <property type="entry name" value="ZIP"/>
</dbReference>
<feature type="region of interest" description="Disordered" evidence="7">
    <location>
        <begin position="362"/>
        <end position="392"/>
    </location>
</feature>
<dbReference type="AlphaFoldDB" id="A0A8H6FTW0"/>
<keyword evidence="5" id="KW-0333">Golgi apparatus</keyword>
<evidence type="ECO:0000256" key="4">
    <source>
        <dbReference type="ARBA" id="ARBA00022989"/>
    </source>
</evidence>
<feature type="transmembrane region" description="Helical" evidence="8">
    <location>
        <begin position="395"/>
        <end position="413"/>
    </location>
</feature>
<keyword evidence="6 8" id="KW-0472">Membrane</keyword>
<evidence type="ECO:0000313" key="9">
    <source>
        <dbReference type="EMBL" id="KAF6234682.1"/>
    </source>
</evidence>
<evidence type="ECO:0000256" key="1">
    <source>
        <dbReference type="ARBA" id="ARBA00004127"/>
    </source>
</evidence>
<dbReference type="GO" id="GO:0000139">
    <property type="term" value="C:Golgi membrane"/>
    <property type="evidence" value="ECO:0007669"/>
    <property type="project" value="UniProtKB-SubCell"/>
</dbReference>
<feature type="transmembrane region" description="Helical" evidence="8">
    <location>
        <begin position="38"/>
        <end position="56"/>
    </location>
</feature>
<keyword evidence="3 8" id="KW-0812">Transmembrane</keyword>